<organism evidence="3 4">
    <name type="scientific">Edaphochlamys debaryana</name>
    <dbReference type="NCBI Taxonomy" id="47281"/>
    <lineage>
        <taxon>Eukaryota</taxon>
        <taxon>Viridiplantae</taxon>
        <taxon>Chlorophyta</taxon>
        <taxon>core chlorophytes</taxon>
        <taxon>Chlorophyceae</taxon>
        <taxon>CS clade</taxon>
        <taxon>Chlamydomonadales</taxon>
        <taxon>Chlamydomonadales incertae sedis</taxon>
        <taxon>Edaphochlamys</taxon>
    </lineage>
</organism>
<evidence type="ECO:0000313" key="4">
    <source>
        <dbReference type="Proteomes" id="UP000612055"/>
    </source>
</evidence>
<protein>
    <submittedName>
        <fullName evidence="3">Uncharacterized protein</fullName>
    </submittedName>
</protein>
<keyword evidence="2" id="KW-0472">Membrane</keyword>
<evidence type="ECO:0000256" key="2">
    <source>
        <dbReference type="SAM" id="Phobius"/>
    </source>
</evidence>
<sequence length="229" mass="22274">MRRRSVVPAEVEPRAVRAPARRPAPMRRRWALGLLALAAVAVVAVPALATDRAGKEEGDPGSSLFSWSPRRLLSGGSLGLGMWSLCPLGIVTCTSTVAYSGRLATRTTVISEPKPAAPAAAPAKAAGGGATGSTGTTTTPGSGTGGGGAPQGSTAAQTGTAQPGGEPYTDYYTISDTDTTGGATGVPGSGTTTAPAVLPETTTQGVFGGGGNVGQGIGGSAVPTGTAGR</sequence>
<dbReference type="EMBL" id="JAEHOE010000031">
    <property type="protein sequence ID" value="KAG2494405.1"/>
    <property type="molecule type" value="Genomic_DNA"/>
</dbReference>
<evidence type="ECO:0000256" key="1">
    <source>
        <dbReference type="SAM" id="MobiDB-lite"/>
    </source>
</evidence>
<feature type="region of interest" description="Disordered" evidence="1">
    <location>
        <begin position="114"/>
        <end position="229"/>
    </location>
</feature>
<reference evidence="3" key="1">
    <citation type="journal article" date="2020" name="bioRxiv">
        <title>Comparative genomics of Chlamydomonas.</title>
        <authorList>
            <person name="Craig R.J."/>
            <person name="Hasan A.R."/>
            <person name="Ness R.W."/>
            <person name="Keightley P.D."/>
        </authorList>
    </citation>
    <scope>NUCLEOTIDE SEQUENCE</scope>
    <source>
        <strain evidence="3">CCAP 11/70</strain>
    </source>
</reference>
<accession>A0A835Y8K4</accession>
<proteinExistence type="predicted"/>
<name>A0A835Y8K4_9CHLO</name>
<gene>
    <name evidence="3" type="ORF">HYH03_007457</name>
</gene>
<feature type="compositionally biased region" description="Low complexity" evidence="1">
    <location>
        <begin position="114"/>
        <end position="125"/>
    </location>
</feature>
<feature type="compositionally biased region" description="Gly residues" evidence="1">
    <location>
        <begin position="206"/>
        <end position="219"/>
    </location>
</feature>
<feature type="compositionally biased region" description="Low complexity" evidence="1">
    <location>
        <begin position="151"/>
        <end position="180"/>
    </location>
</feature>
<keyword evidence="2" id="KW-1133">Transmembrane helix</keyword>
<feature type="transmembrane region" description="Helical" evidence="2">
    <location>
        <begin position="73"/>
        <end position="99"/>
    </location>
</feature>
<keyword evidence="4" id="KW-1185">Reference proteome</keyword>
<dbReference type="Proteomes" id="UP000612055">
    <property type="component" value="Unassembled WGS sequence"/>
</dbReference>
<evidence type="ECO:0000313" key="3">
    <source>
        <dbReference type="EMBL" id="KAG2494405.1"/>
    </source>
</evidence>
<dbReference type="AlphaFoldDB" id="A0A835Y8K4"/>
<comment type="caution">
    <text evidence="3">The sequence shown here is derived from an EMBL/GenBank/DDBJ whole genome shotgun (WGS) entry which is preliminary data.</text>
</comment>
<keyword evidence="2" id="KW-0812">Transmembrane</keyword>